<evidence type="ECO:0000256" key="1">
    <source>
        <dbReference type="SAM" id="Phobius"/>
    </source>
</evidence>
<gene>
    <name evidence="2" type="ORF">DU428_04790</name>
</gene>
<proteinExistence type="predicted"/>
<organism evidence="2 3">
    <name type="scientific">Oceanihabitans sediminis</name>
    <dbReference type="NCBI Taxonomy" id="1812012"/>
    <lineage>
        <taxon>Bacteria</taxon>
        <taxon>Pseudomonadati</taxon>
        <taxon>Bacteroidota</taxon>
        <taxon>Flavobacteriia</taxon>
        <taxon>Flavobacteriales</taxon>
        <taxon>Flavobacteriaceae</taxon>
        <taxon>Oceanihabitans</taxon>
    </lineage>
</organism>
<comment type="caution">
    <text evidence="2">The sequence shown here is derived from an EMBL/GenBank/DDBJ whole genome shotgun (WGS) entry which is preliminary data.</text>
</comment>
<evidence type="ECO:0000313" key="2">
    <source>
        <dbReference type="EMBL" id="RCU58692.1"/>
    </source>
</evidence>
<protein>
    <submittedName>
        <fullName evidence="2">Uncharacterized protein</fullName>
    </submittedName>
</protein>
<dbReference type="Proteomes" id="UP000252249">
    <property type="component" value="Unassembled WGS sequence"/>
</dbReference>
<sequence>MKIVKFFQYIYLVFVVLFLYDAVNSWAEDRNRAYMSLFFAALAVFMFLFKKRFNKNLGNKNNSK</sequence>
<keyword evidence="3" id="KW-1185">Reference proteome</keyword>
<dbReference type="EMBL" id="QPIG01000001">
    <property type="protein sequence ID" value="RCU58692.1"/>
    <property type="molecule type" value="Genomic_DNA"/>
</dbReference>
<dbReference type="OrthoDB" id="1151040at2"/>
<dbReference type="RefSeq" id="WP_072349951.1">
    <property type="nucleotide sequence ID" value="NZ_JAWVXR010000003.1"/>
</dbReference>
<feature type="transmembrane region" description="Helical" evidence="1">
    <location>
        <begin position="33"/>
        <end position="49"/>
    </location>
</feature>
<keyword evidence="1" id="KW-0472">Membrane</keyword>
<reference evidence="2 3" key="1">
    <citation type="submission" date="2018-07" db="EMBL/GenBank/DDBJ databases">
        <title>Oceanihabitans testaceum sp. nov., isolated from marine sediment.</title>
        <authorList>
            <person name="Li C.-M."/>
        </authorList>
    </citation>
    <scope>NUCLEOTIDE SEQUENCE [LARGE SCALE GENOMIC DNA]</scope>
    <source>
        <strain evidence="2 3">S9-10</strain>
    </source>
</reference>
<name>A0A368P789_9FLAO</name>
<accession>A0A368P789</accession>
<dbReference type="AlphaFoldDB" id="A0A368P789"/>
<keyword evidence="1" id="KW-0812">Transmembrane</keyword>
<feature type="transmembrane region" description="Helical" evidence="1">
    <location>
        <begin position="9"/>
        <end position="27"/>
    </location>
</feature>
<keyword evidence="1" id="KW-1133">Transmembrane helix</keyword>
<evidence type="ECO:0000313" key="3">
    <source>
        <dbReference type="Proteomes" id="UP000252249"/>
    </source>
</evidence>